<keyword evidence="4" id="KW-1133">Transmembrane helix</keyword>
<dbReference type="GO" id="GO:0016780">
    <property type="term" value="F:phosphotransferase activity, for other substituted phosphate groups"/>
    <property type="evidence" value="ECO:0007669"/>
    <property type="project" value="InterPro"/>
</dbReference>
<proteinExistence type="predicted"/>
<dbReference type="GO" id="GO:0016779">
    <property type="term" value="F:nucleotidyltransferase activity"/>
    <property type="evidence" value="ECO:0007669"/>
    <property type="project" value="UniProtKB-KW"/>
</dbReference>
<feature type="transmembrane region" description="Helical" evidence="4">
    <location>
        <begin position="239"/>
        <end position="257"/>
    </location>
</feature>
<dbReference type="PANTHER" id="PTHR43793:SF1">
    <property type="entry name" value="FAD SYNTHASE"/>
    <property type="match status" value="1"/>
</dbReference>
<evidence type="ECO:0000256" key="3">
    <source>
        <dbReference type="SAM" id="MobiDB-lite"/>
    </source>
</evidence>
<reference evidence="6" key="1">
    <citation type="journal article" date="2021" name="Genome Biol. Evol.">
        <title>A High-Quality Reference Genome for a Parasitic Bivalve with Doubly Uniparental Inheritance (Bivalvia: Unionida).</title>
        <authorList>
            <person name="Smith C.H."/>
        </authorList>
    </citation>
    <scope>NUCLEOTIDE SEQUENCE</scope>
    <source>
        <strain evidence="6">CHS0354</strain>
    </source>
</reference>
<feature type="compositionally biased region" description="Polar residues" evidence="3">
    <location>
        <begin position="289"/>
        <end position="300"/>
    </location>
</feature>
<keyword evidence="7" id="KW-1185">Reference proteome</keyword>
<gene>
    <name evidence="6" type="ORF">CHS0354_042934</name>
</gene>
<dbReference type="Pfam" id="PF01066">
    <property type="entry name" value="CDP-OH_P_transf"/>
    <property type="match status" value="1"/>
</dbReference>
<dbReference type="SUPFAM" id="SSF52374">
    <property type="entry name" value="Nucleotidylyl transferase"/>
    <property type="match status" value="1"/>
</dbReference>
<keyword evidence="4" id="KW-0472">Membrane</keyword>
<organism evidence="6 7">
    <name type="scientific">Potamilus streckersoni</name>
    <dbReference type="NCBI Taxonomy" id="2493646"/>
    <lineage>
        <taxon>Eukaryota</taxon>
        <taxon>Metazoa</taxon>
        <taxon>Spiralia</taxon>
        <taxon>Lophotrochozoa</taxon>
        <taxon>Mollusca</taxon>
        <taxon>Bivalvia</taxon>
        <taxon>Autobranchia</taxon>
        <taxon>Heteroconchia</taxon>
        <taxon>Palaeoheterodonta</taxon>
        <taxon>Unionida</taxon>
        <taxon>Unionoidea</taxon>
        <taxon>Unionidae</taxon>
        <taxon>Ambleminae</taxon>
        <taxon>Lampsilini</taxon>
        <taxon>Potamilus</taxon>
    </lineage>
</organism>
<dbReference type="InterPro" id="IPR014729">
    <property type="entry name" value="Rossmann-like_a/b/a_fold"/>
</dbReference>
<dbReference type="Pfam" id="PF01467">
    <property type="entry name" value="CTP_transf_like"/>
    <property type="match status" value="1"/>
</dbReference>
<dbReference type="GO" id="GO:0016020">
    <property type="term" value="C:membrane"/>
    <property type="evidence" value="ECO:0007669"/>
    <property type="project" value="InterPro"/>
</dbReference>
<protein>
    <recommendedName>
        <fullName evidence="5">Cytidyltransferase-like domain-containing protein</fullName>
    </recommendedName>
</protein>
<reference evidence="6" key="3">
    <citation type="submission" date="2023-05" db="EMBL/GenBank/DDBJ databases">
        <authorList>
            <person name="Smith C.H."/>
        </authorList>
    </citation>
    <scope>NUCLEOTIDE SEQUENCE</scope>
    <source>
        <strain evidence="6">CHS0354</strain>
        <tissue evidence="6">Mantle</tissue>
    </source>
</reference>
<dbReference type="PANTHER" id="PTHR43793">
    <property type="entry name" value="FAD SYNTHASE"/>
    <property type="match status" value="1"/>
</dbReference>
<reference evidence="6" key="2">
    <citation type="journal article" date="2021" name="Genome Biol. Evol.">
        <title>Developing a high-quality reference genome for a parasitic bivalve with doubly uniparental inheritance (Bivalvia: Unionida).</title>
        <authorList>
            <person name="Smith C.H."/>
        </authorList>
    </citation>
    <scope>NUCLEOTIDE SEQUENCE</scope>
    <source>
        <strain evidence="6">CHS0354</strain>
        <tissue evidence="6">Mantle</tissue>
    </source>
</reference>
<dbReference type="InterPro" id="IPR004821">
    <property type="entry name" value="Cyt_trans-like"/>
</dbReference>
<feature type="transmembrane region" description="Helical" evidence="4">
    <location>
        <begin position="127"/>
        <end position="151"/>
    </location>
</feature>
<feature type="region of interest" description="Disordered" evidence="3">
    <location>
        <begin position="266"/>
        <end position="324"/>
    </location>
</feature>
<evidence type="ECO:0000256" key="1">
    <source>
        <dbReference type="ARBA" id="ARBA00022679"/>
    </source>
</evidence>
<dbReference type="GO" id="GO:0008654">
    <property type="term" value="P:phospholipid biosynthetic process"/>
    <property type="evidence" value="ECO:0007669"/>
    <property type="project" value="InterPro"/>
</dbReference>
<dbReference type="InterPro" id="IPR043130">
    <property type="entry name" value="CDP-OH_PTrfase_TM_dom"/>
</dbReference>
<evidence type="ECO:0000256" key="2">
    <source>
        <dbReference type="ARBA" id="ARBA00022695"/>
    </source>
</evidence>
<name>A0AAE0T668_9BIVA</name>
<accession>A0AAE0T668</accession>
<sequence>MDSSSDSFLSFVYLPLPLLLRGIEKLLFVLINWYDLYCYSPLQIIMSPMVSRIPRSVRLGERELTIFTANIVSWARTLLVIPVAYCLKYDYNVTAFLLIMFHDFLDHLDGIVAKVQKQVYGPLDDPILGGFMDAFCDKIVNVFSLWTILMVTDFSRMTAYESLAYLLVCSIIITYEFILGVVRVQDYFSAYYAREYGKLGQSVQSNTAAVMEGKLKEKLESLGIGFLCLSQSSRIPIESIGGILGVVCLLLSVRLAHASLRHKLTARGNPETHSKERLPEDSCQKTESKTQAVTNAIQTKQMKEEEEETEDKESFSYASKDTSPTKRFNSVDLVKGEYMSDEEEKDDLPETDLLSRSLTRSHSIPILEISRKKVDKVYTVGCFDLFHKGHVILIKRMKEIGKQVIVGVHDSRSIFKLKKRVPIDSTEKRMANVKQHADIVFCVHGTDPTPYLKCIFDRNEDCTSIYARGDDMPNFPSRATCENLMPIHFLPYTQSVSSTKIRNETNNATMFGPHVHHEDHTMFY</sequence>
<keyword evidence="4" id="KW-0812">Transmembrane</keyword>
<dbReference type="InterPro" id="IPR050385">
    <property type="entry name" value="Archaeal_FAD_synthase"/>
</dbReference>
<dbReference type="EMBL" id="JAEAOA010002358">
    <property type="protein sequence ID" value="KAK3603923.1"/>
    <property type="molecule type" value="Genomic_DNA"/>
</dbReference>
<evidence type="ECO:0000313" key="6">
    <source>
        <dbReference type="EMBL" id="KAK3603923.1"/>
    </source>
</evidence>
<evidence type="ECO:0000259" key="5">
    <source>
        <dbReference type="Pfam" id="PF01467"/>
    </source>
</evidence>
<evidence type="ECO:0000313" key="7">
    <source>
        <dbReference type="Proteomes" id="UP001195483"/>
    </source>
</evidence>
<evidence type="ECO:0000256" key="4">
    <source>
        <dbReference type="SAM" id="Phobius"/>
    </source>
</evidence>
<feature type="domain" description="Cytidyltransferase-like" evidence="5">
    <location>
        <begin position="378"/>
        <end position="502"/>
    </location>
</feature>
<dbReference type="AlphaFoldDB" id="A0AAE0T668"/>
<feature type="transmembrane region" description="Helical" evidence="4">
    <location>
        <begin position="163"/>
        <end position="182"/>
    </location>
</feature>
<keyword evidence="1" id="KW-0808">Transferase</keyword>
<dbReference type="Gene3D" id="1.20.120.1760">
    <property type="match status" value="1"/>
</dbReference>
<feature type="compositionally biased region" description="Basic and acidic residues" evidence="3">
    <location>
        <begin position="270"/>
        <end position="288"/>
    </location>
</feature>
<dbReference type="Gene3D" id="3.40.50.620">
    <property type="entry name" value="HUPs"/>
    <property type="match status" value="1"/>
</dbReference>
<keyword evidence="2" id="KW-0548">Nucleotidyltransferase</keyword>
<dbReference type="InterPro" id="IPR000462">
    <property type="entry name" value="CDP-OH_P_trans"/>
</dbReference>
<dbReference type="Proteomes" id="UP001195483">
    <property type="component" value="Unassembled WGS sequence"/>
</dbReference>
<comment type="caution">
    <text evidence="6">The sequence shown here is derived from an EMBL/GenBank/DDBJ whole genome shotgun (WGS) entry which is preliminary data.</text>
</comment>
<dbReference type="NCBIfam" id="TIGR00125">
    <property type="entry name" value="cyt_tran_rel"/>
    <property type="match status" value="1"/>
</dbReference>